<evidence type="ECO:0000313" key="2">
    <source>
        <dbReference type="EMBL" id="KAF2115607.1"/>
    </source>
</evidence>
<keyword evidence="3" id="KW-1185">Reference proteome</keyword>
<evidence type="ECO:0000259" key="1">
    <source>
        <dbReference type="Pfam" id="PF06985"/>
    </source>
</evidence>
<proteinExistence type="predicted"/>
<dbReference type="PANTHER" id="PTHR33112:SF10">
    <property type="entry name" value="TOL"/>
    <property type="match status" value="1"/>
</dbReference>
<evidence type="ECO:0000313" key="3">
    <source>
        <dbReference type="Proteomes" id="UP000799770"/>
    </source>
</evidence>
<dbReference type="AlphaFoldDB" id="A0A6A5ZA33"/>
<dbReference type="Proteomes" id="UP000799770">
    <property type="component" value="Unassembled WGS sequence"/>
</dbReference>
<sequence>DFPKTFRDAMKISLELGVHHLWLDSLCIFQDSMDDKSKEISTMQDVYTHALCNIAATSAPNSTVGLSFSRNSRANLPFWVATGEFVKFGSDEFVKSNQLVFPPGSCWSDAIESGPLNQRAWVMQENLLSSRVLHFTQSQVLWECYDDRTTEIYPEVPAVVDLDKGYPLTYPLQRETDKVHLGFPHAMQVHRKSSYRNLYIAWTRMLDIYTQCFLTEERDRLPAISGIVKLIGSRMGDEYVAGFWRSRL</sequence>
<reference evidence="2" key="1">
    <citation type="journal article" date="2020" name="Stud. Mycol.">
        <title>101 Dothideomycetes genomes: a test case for predicting lifestyles and emergence of pathogens.</title>
        <authorList>
            <person name="Haridas S."/>
            <person name="Albert R."/>
            <person name="Binder M."/>
            <person name="Bloem J."/>
            <person name="Labutti K."/>
            <person name="Salamov A."/>
            <person name="Andreopoulos B."/>
            <person name="Baker S."/>
            <person name="Barry K."/>
            <person name="Bills G."/>
            <person name="Bluhm B."/>
            <person name="Cannon C."/>
            <person name="Castanera R."/>
            <person name="Culley D."/>
            <person name="Daum C."/>
            <person name="Ezra D."/>
            <person name="Gonzalez J."/>
            <person name="Henrissat B."/>
            <person name="Kuo A."/>
            <person name="Liang C."/>
            <person name="Lipzen A."/>
            <person name="Lutzoni F."/>
            <person name="Magnuson J."/>
            <person name="Mondo S."/>
            <person name="Nolan M."/>
            <person name="Ohm R."/>
            <person name="Pangilinan J."/>
            <person name="Park H.-J."/>
            <person name="Ramirez L."/>
            <person name="Alfaro M."/>
            <person name="Sun H."/>
            <person name="Tritt A."/>
            <person name="Yoshinaga Y."/>
            <person name="Zwiers L.-H."/>
            <person name="Turgeon B."/>
            <person name="Goodwin S."/>
            <person name="Spatafora J."/>
            <person name="Crous P."/>
            <person name="Grigoriev I."/>
        </authorList>
    </citation>
    <scope>NUCLEOTIDE SEQUENCE</scope>
    <source>
        <strain evidence="2">CBS 627.86</strain>
    </source>
</reference>
<organism evidence="2 3">
    <name type="scientific">Lophiotrema nucula</name>
    <dbReference type="NCBI Taxonomy" id="690887"/>
    <lineage>
        <taxon>Eukaryota</taxon>
        <taxon>Fungi</taxon>
        <taxon>Dikarya</taxon>
        <taxon>Ascomycota</taxon>
        <taxon>Pezizomycotina</taxon>
        <taxon>Dothideomycetes</taxon>
        <taxon>Pleosporomycetidae</taxon>
        <taxon>Pleosporales</taxon>
        <taxon>Lophiotremataceae</taxon>
        <taxon>Lophiotrema</taxon>
    </lineage>
</organism>
<accession>A0A6A5ZA33</accession>
<dbReference type="PANTHER" id="PTHR33112">
    <property type="entry name" value="DOMAIN PROTEIN, PUTATIVE-RELATED"/>
    <property type="match status" value="1"/>
</dbReference>
<dbReference type="Pfam" id="PF06985">
    <property type="entry name" value="HET"/>
    <property type="match status" value="1"/>
</dbReference>
<dbReference type="OrthoDB" id="2958217at2759"/>
<dbReference type="InterPro" id="IPR010730">
    <property type="entry name" value="HET"/>
</dbReference>
<feature type="non-terminal residue" evidence="2">
    <location>
        <position position="1"/>
    </location>
</feature>
<gene>
    <name evidence="2" type="ORF">BDV96DRAFT_458302</name>
</gene>
<protein>
    <recommendedName>
        <fullName evidence="1">Heterokaryon incompatibility domain-containing protein</fullName>
    </recommendedName>
</protein>
<feature type="domain" description="Heterokaryon incompatibility" evidence="1">
    <location>
        <begin position="2"/>
        <end position="125"/>
    </location>
</feature>
<feature type="non-terminal residue" evidence="2">
    <location>
        <position position="248"/>
    </location>
</feature>
<name>A0A6A5ZA33_9PLEO</name>
<dbReference type="EMBL" id="ML977322">
    <property type="protein sequence ID" value="KAF2115607.1"/>
    <property type="molecule type" value="Genomic_DNA"/>
</dbReference>